<sequence length="244" mass="28941">MNPLFQKYNPSNQKKQTKSQTILCPKSIKAKSSPKLIKKKSRNSSKKYTWSEMNFTKFEQDTLEPFFQFPNDDENLNKNKEEYNEKKEEELERIVTSERSLTTETDENNFLFNKFQTTKIEDDENSEEESSQEIFSLIFHDHKGTKEDHKQQKFFQNEPQFINPQKKKLSVPIPINHRLSAQFTNTNTNKNNSSESEEENPLENQFPLTFIEPHKYVDSIQTEIERELSKSFSVPLKRVPSWMI</sequence>
<evidence type="ECO:0000313" key="3">
    <source>
        <dbReference type="Proteomes" id="UP001146793"/>
    </source>
</evidence>
<feature type="compositionally biased region" description="Basic and acidic residues" evidence="1">
    <location>
        <begin position="75"/>
        <end position="96"/>
    </location>
</feature>
<feature type="region of interest" description="Disordered" evidence="1">
    <location>
        <begin position="68"/>
        <end position="102"/>
    </location>
</feature>
<gene>
    <name evidence="2" type="ORF">M0812_13223</name>
</gene>
<feature type="region of interest" description="Disordered" evidence="1">
    <location>
        <begin position="183"/>
        <end position="203"/>
    </location>
</feature>
<feature type="compositionally biased region" description="Polar residues" evidence="1">
    <location>
        <begin position="8"/>
        <end position="22"/>
    </location>
</feature>
<evidence type="ECO:0000256" key="1">
    <source>
        <dbReference type="SAM" id="MobiDB-lite"/>
    </source>
</evidence>
<name>A0AAV7ZKJ2_9EUKA</name>
<proteinExistence type="predicted"/>
<comment type="caution">
    <text evidence="2">The sequence shown here is derived from an EMBL/GenBank/DDBJ whole genome shotgun (WGS) entry which is preliminary data.</text>
</comment>
<protein>
    <submittedName>
        <fullName evidence="2">Uncharacterized protein</fullName>
    </submittedName>
</protein>
<dbReference type="AlphaFoldDB" id="A0AAV7ZKJ2"/>
<evidence type="ECO:0000313" key="2">
    <source>
        <dbReference type="EMBL" id="KAJ3441217.1"/>
    </source>
</evidence>
<reference evidence="2" key="1">
    <citation type="submission" date="2022-08" db="EMBL/GenBank/DDBJ databases">
        <title>Novel sulphate-reducing endosymbionts in the free-living metamonad Anaeramoeba.</title>
        <authorList>
            <person name="Jerlstrom-Hultqvist J."/>
            <person name="Cepicka I."/>
            <person name="Gallot-Lavallee L."/>
            <person name="Salas-Leiva D."/>
            <person name="Curtis B.A."/>
            <person name="Zahonova K."/>
            <person name="Pipaliya S."/>
            <person name="Dacks J."/>
            <person name="Roger A.J."/>
        </authorList>
    </citation>
    <scope>NUCLEOTIDE SEQUENCE</scope>
    <source>
        <strain evidence="2">Busselton2</strain>
    </source>
</reference>
<feature type="compositionally biased region" description="Low complexity" evidence="1">
    <location>
        <begin position="184"/>
        <end position="194"/>
    </location>
</feature>
<organism evidence="2 3">
    <name type="scientific">Anaeramoeba flamelloides</name>
    <dbReference type="NCBI Taxonomy" id="1746091"/>
    <lineage>
        <taxon>Eukaryota</taxon>
        <taxon>Metamonada</taxon>
        <taxon>Anaeramoebidae</taxon>
        <taxon>Anaeramoeba</taxon>
    </lineage>
</organism>
<dbReference type="Proteomes" id="UP001146793">
    <property type="component" value="Unassembled WGS sequence"/>
</dbReference>
<dbReference type="EMBL" id="JANTQA010000029">
    <property type="protein sequence ID" value="KAJ3441217.1"/>
    <property type="molecule type" value="Genomic_DNA"/>
</dbReference>
<accession>A0AAV7ZKJ2</accession>
<feature type="region of interest" description="Disordered" evidence="1">
    <location>
        <begin position="1"/>
        <end position="22"/>
    </location>
</feature>